<reference evidence="1 2" key="1">
    <citation type="submission" date="2024-09" db="EMBL/GenBank/DDBJ databases">
        <authorList>
            <person name="Sun Q."/>
            <person name="Mori K."/>
        </authorList>
    </citation>
    <scope>NUCLEOTIDE SEQUENCE [LARGE SCALE GENOMIC DNA]</scope>
    <source>
        <strain evidence="1 2">CECT 8286</strain>
    </source>
</reference>
<dbReference type="EMBL" id="JBHMEZ010000012">
    <property type="protein sequence ID" value="MFB9053827.1"/>
    <property type="molecule type" value="Genomic_DNA"/>
</dbReference>
<name>A0ABV5F310_9FLAO</name>
<proteinExistence type="predicted"/>
<dbReference type="Proteomes" id="UP001589605">
    <property type="component" value="Unassembled WGS sequence"/>
</dbReference>
<dbReference type="RefSeq" id="WP_382383135.1">
    <property type="nucleotide sequence ID" value="NZ_JBHMEZ010000012.1"/>
</dbReference>
<evidence type="ECO:0000313" key="2">
    <source>
        <dbReference type="Proteomes" id="UP001589605"/>
    </source>
</evidence>
<protein>
    <submittedName>
        <fullName evidence="1">Uncharacterized protein</fullName>
    </submittedName>
</protein>
<gene>
    <name evidence="1" type="ORF">ACFFVB_12140</name>
</gene>
<evidence type="ECO:0000313" key="1">
    <source>
        <dbReference type="EMBL" id="MFB9053827.1"/>
    </source>
</evidence>
<organism evidence="1 2">
    <name type="scientific">Formosa undariae</name>
    <dbReference type="NCBI Taxonomy" id="1325436"/>
    <lineage>
        <taxon>Bacteria</taxon>
        <taxon>Pseudomonadati</taxon>
        <taxon>Bacteroidota</taxon>
        <taxon>Flavobacteriia</taxon>
        <taxon>Flavobacteriales</taxon>
        <taxon>Flavobacteriaceae</taxon>
        <taxon>Formosa</taxon>
    </lineage>
</organism>
<accession>A0ABV5F310</accession>
<comment type="caution">
    <text evidence="1">The sequence shown here is derived from an EMBL/GenBank/DDBJ whole genome shotgun (WGS) entry which is preliminary data.</text>
</comment>
<keyword evidence="2" id="KW-1185">Reference proteome</keyword>
<sequence>MKPTTLLGIGSALMRSRKAKMVFVAIQLGYLAYTYIKDKPEQNVEDLVQ</sequence>